<dbReference type="SUPFAM" id="SSF52172">
    <property type="entry name" value="CheY-like"/>
    <property type="match status" value="1"/>
</dbReference>
<evidence type="ECO:0000259" key="4">
    <source>
        <dbReference type="PROSITE" id="PS50110"/>
    </source>
</evidence>
<dbReference type="PROSITE" id="PS50110">
    <property type="entry name" value="RESPONSE_REGULATORY"/>
    <property type="match status" value="1"/>
</dbReference>
<evidence type="ECO:0000313" key="7">
    <source>
        <dbReference type="Proteomes" id="UP000233458"/>
    </source>
</evidence>
<feature type="domain" description="Response regulatory" evidence="4">
    <location>
        <begin position="6"/>
        <end position="119"/>
    </location>
</feature>
<dbReference type="InterPro" id="IPR011006">
    <property type="entry name" value="CheY-like_superfamily"/>
</dbReference>
<sequence length="232" mass="26081">MRNQAKVLIIDDEPQIRKFLRISFGAQGYEVIEAENGQSGIEKCALETPHLVILDLGLPDIDGQEVLAKIREWSEVPIIVLSVRANEEEKVNALDHGANDYVTKPFGIAELIARVRAILRGRKAEDQTSSEIVSGDLKIDLAAHRVFKGGNELKLTRKEFALLTLLARNAGRIVTHQQILREIWGPAQETETHYLRIYIGHLRQKLGDDPLNPAYIENEPGVGYRFLEADSR</sequence>
<dbReference type="Gene3D" id="3.40.50.2300">
    <property type="match status" value="1"/>
</dbReference>
<dbReference type="GO" id="GO:0003677">
    <property type="term" value="F:DNA binding"/>
    <property type="evidence" value="ECO:0007669"/>
    <property type="project" value="UniProtKB-KW"/>
</dbReference>
<dbReference type="CDD" id="cd00383">
    <property type="entry name" value="trans_reg_C"/>
    <property type="match status" value="1"/>
</dbReference>
<reference evidence="6 7" key="1">
    <citation type="submission" date="2017-10" db="EMBL/GenBank/DDBJ databases">
        <title>Biodiversity and function of Thalassospira species in the particle-attached aromatic-hydrocarbon-degrading consortia from the surface seawater of the China South Sea.</title>
        <authorList>
            <person name="Dong C."/>
            <person name="Liu R."/>
            <person name="Shao Z."/>
        </authorList>
    </citation>
    <scope>NUCLEOTIDE SEQUENCE [LARGE SCALE GENOMIC DNA]</scope>
    <source>
        <strain evidence="6 7">CSC3H3</strain>
        <plasmid evidence="7">pcsc3h3</plasmid>
    </source>
</reference>
<keyword evidence="6" id="KW-0614">Plasmid</keyword>
<proteinExistence type="predicted"/>
<organism evidence="6 7">
    <name type="scientific">Thalassospira marina</name>
    <dbReference type="NCBI Taxonomy" id="2048283"/>
    <lineage>
        <taxon>Bacteria</taxon>
        <taxon>Pseudomonadati</taxon>
        <taxon>Pseudomonadota</taxon>
        <taxon>Alphaproteobacteria</taxon>
        <taxon>Rhodospirillales</taxon>
        <taxon>Thalassospiraceae</taxon>
        <taxon>Thalassospira</taxon>
    </lineage>
</organism>
<evidence type="ECO:0000256" key="1">
    <source>
        <dbReference type="ARBA" id="ARBA00023125"/>
    </source>
</evidence>
<dbReference type="CDD" id="cd17620">
    <property type="entry name" value="REC_OmpR_KdpE-like"/>
    <property type="match status" value="1"/>
</dbReference>
<accession>A0ABM6QF91</accession>
<name>A0ABM6QF91_9PROT</name>
<keyword evidence="7" id="KW-1185">Reference proteome</keyword>
<dbReference type="RefSeq" id="WP_101286372.1">
    <property type="nucleotide sequence ID" value="NZ_CP024200.1"/>
</dbReference>
<dbReference type="EMBL" id="CP024200">
    <property type="protein sequence ID" value="AUG55291.1"/>
    <property type="molecule type" value="Genomic_DNA"/>
</dbReference>
<dbReference type="SMART" id="SM00448">
    <property type="entry name" value="REC"/>
    <property type="match status" value="1"/>
</dbReference>
<dbReference type="InterPro" id="IPR039420">
    <property type="entry name" value="WalR-like"/>
</dbReference>
<protein>
    <submittedName>
        <fullName evidence="6">DNA-binding response regulator</fullName>
    </submittedName>
</protein>
<dbReference type="InterPro" id="IPR001867">
    <property type="entry name" value="OmpR/PhoB-type_DNA-bd"/>
</dbReference>
<dbReference type="PROSITE" id="PS51755">
    <property type="entry name" value="OMPR_PHOB"/>
    <property type="match status" value="1"/>
</dbReference>
<dbReference type="PANTHER" id="PTHR48111:SF50">
    <property type="entry name" value="KDP OPERON TRANSCRIPTIONAL REGULATORY PROTEIN KDPE"/>
    <property type="match status" value="1"/>
</dbReference>
<dbReference type="Gene3D" id="1.10.10.10">
    <property type="entry name" value="Winged helix-like DNA-binding domain superfamily/Winged helix DNA-binding domain"/>
    <property type="match status" value="1"/>
</dbReference>
<feature type="modified residue" description="4-aspartylphosphate" evidence="2">
    <location>
        <position position="55"/>
    </location>
</feature>
<dbReference type="PANTHER" id="PTHR48111">
    <property type="entry name" value="REGULATOR OF RPOS"/>
    <property type="match status" value="1"/>
</dbReference>
<gene>
    <name evidence="6" type="ORF">CSC3H3_20630</name>
</gene>
<dbReference type="Gene3D" id="6.10.250.690">
    <property type="match status" value="1"/>
</dbReference>
<evidence type="ECO:0000313" key="6">
    <source>
        <dbReference type="EMBL" id="AUG55291.1"/>
    </source>
</evidence>
<dbReference type="InterPro" id="IPR036388">
    <property type="entry name" value="WH-like_DNA-bd_sf"/>
</dbReference>
<dbReference type="InterPro" id="IPR001789">
    <property type="entry name" value="Sig_transdc_resp-reg_receiver"/>
</dbReference>
<geneLocation type="plasmid" evidence="7">
    <name>pcsc3h3</name>
</geneLocation>
<evidence type="ECO:0000256" key="2">
    <source>
        <dbReference type="PROSITE-ProRule" id="PRU00169"/>
    </source>
</evidence>
<keyword evidence="2" id="KW-0597">Phosphoprotein</keyword>
<dbReference type="SMART" id="SM00862">
    <property type="entry name" value="Trans_reg_C"/>
    <property type="match status" value="1"/>
</dbReference>
<dbReference type="Pfam" id="PF00486">
    <property type="entry name" value="Trans_reg_C"/>
    <property type="match status" value="1"/>
</dbReference>
<dbReference type="Proteomes" id="UP000233458">
    <property type="component" value="Plasmid pCSC3H3"/>
</dbReference>
<evidence type="ECO:0000256" key="3">
    <source>
        <dbReference type="PROSITE-ProRule" id="PRU01091"/>
    </source>
</evidence>
<dbReference type="Pfam" id="PF00072">
    <property type="entry name" value="Response_reg"/>
    <property type="match status" value="1"/>
</dbReference>
<evidence type="ECO:0000259" key="5">
    <source>
        <dbReference type="PROSITE" id="PS51755"/>
    </source>
</evidence>
<feature type="domain" description="OmpR/PhoB-type" evidence="5">
    <location>
        <begin position="129"/>
        <end position="228"/>
    </location>
</feature>
<keyword evidence="1 3" id="KW-0238">DNA-binding</keyword>
<feature type="DNA-binding region" description="OmpR/PhoB-type" evidence="3">
    <location>
        <begin position="129"/>
        <end position="228"/>
    </location>
</feature>